<name>A0A6I7D5T6_9GAMM</name>
<dbReference type="AlphaFoldDB" id="A0A6I7D5T6"/>
<evidence type="ECO:0000313" key="2">
    <source>
        <dbReference type="Proteomes" id="UP000464700"/>
    </source>
</evidence>
<dbReference type="Proteomes" id="UP000464700">
    <property type="component" value="Chromosome"/>
</dbReference>
<proteinExistence type="predicted"/>
<gene>
    <name evidence="1" type="ORF">F1325_01785</name>
</gene>
<reference evidence="1 2" key="1">
    <citation type="submission" date="2019-09" db="EMBL/GenBank/DDBJ databases">
        <title>Emergence of a chromosome-mediated tetracycline resistance gene in Proteus strain.</title>
        <authorList>
            <person name="He D."/>
            <person name="Wang L."/>
        </authorList>
    </citation>
    <scope>NUCLEOTIDE SEQUENCE [LARGE SCALE GENOMIC DNA]</scope>
    <source>
        <strain evidence="1 2">T60</strain>
    </source>
</reference>
<accession>A0A6I7D5T6</accession>
<sequence length="148" mass="17299">MIKRERSHRQNSALSARRNLGLESVVKADPGFSCQGKVGEFIDFYLRCEVFAAKLQSFYQKDKNLNNKSTLNIGTLRNTLEHFNLYFKYESLDLIYRGGTGKRGSKSARQLRNGYLHQLSEADKNEIEQRYSEYVELMKLFLQLRLTF</sequence>
<dbReference type="RefSeq" id="WP_160229921.1">
    <property type="nucleotide sequence ID" value="NZ_CP043925.1"/>
</dbReference>
<organism evidence="1 2">
    <name type="scientific">Proteus columbae</name>
    <dbReference type="NCBI Taxonomy" id="1987580"/>
    <lineage>
        <taxon>Bacteria</taxon>
        <taxon>Pseudomonadati</taxon>
        <taxon>Pseudomonadota</taxon>
        <taxon>Gammaproteobacteria</taxon>
        <taxon>Enterobacterales</taxon>
        <taxon>Morganellaceae</taxon>
        <taxon>Proteus</taxon>
    </lineage>
</organism>
<protein>
    <submittedName>
        <fullName evidence="1">Uncharacterized protein</fullName>
    </submittedName>
</protein>
<keyword evidence="2" id="KW-1185">Reference proteome</keyword>
<dbReference type="KEGG" id="pcol:F1325_01785"/>
<evidence type="ECO:0000313" key="1">
    <source>
        <dbReference type="EMBL" id="QHN09262.1"/>
    </source>
</evidence>
<dbReference type="EMBL" id="CP043925">
    <property type="protein sequence ID" value="QHN09262.1"/>
    <property type="molecule type" value="Genomic_DNA"/>
</dbReference>